<evidence type="ECO:0000256" key="1">
    <source>
        <dbReference type="SAM" id="MobiDB-lite"/>
    </source>
</evidence>
<organism evidence="3 4">
    <name type="scientific">Petrolisthes manimaculis</name>
    <dbReference type="NCBI Taxonomy" id="1843537"/>
    <lineage>
        <taxon>Eukaryota</taxon>
        <taxon>Metazoa</taxon>
        <taxon>Ecdysozoa</taxon>
        <taxon>Arthropoda</taxon>
        <taxon>Crustacea</taxon>
        <taxon>Multicrustacea</taxon>
        <taxon>Malacostraca</taxon>
        <taxon>Eumalacostraca</taxon>
        <taxon>Eucarida</taxon>
        <taxon>Decapoda</taxon>
        <taxon>Pleocyemata</taxon>
        <taxon>Anomura</taxon>
        <taxon>Galatheoidea</taxon>
        <taxon>Porcellanidae</taxon>
        <taxon>Petrolisthes</taxon>
    </lineage>
</organism>
<dbReference type="Pfam" id="PF05699">
    <property type="entry name" value="Dimer_Tnp_hAT"/>
    <property type="match status" value="1"/>
</dbReference>
<evidence type="ECO:0000259" key="2">
    <source>
        <dbReference type="Pfam" id="PF05699"/>
    </source>
</evidence>
<evidence type="ECO:0000313" key="3">
    <source>
        <dbReference type="EMBL" id="KAK4326286.1"/>
    </source>
</evidence>
<proteinExistence type="predicted"/>
<protein>
    <recommendedName>
        <fullName evidence="2">HAT C-terminal dimerisation domain-containing protein</fullName>
    </recommendedName>
</protein>
<keyword evidence="4" id="KW-1185">Reference proteome</keyword>
<evidence type="ECO:0000313" key="4">
    <source>
        <dbReference type="Proteomes" id="UP001292094"/>
    </source>
</evidence>
<feature type="region of interest" description="Disordered" evidence="1">
    <location>
        <begin position="316"/>
        <end position="343"/>
    </location>
</feature>
<name>A0AAE1UMR2_9EUCA</name>
<dbReference type="PANTHER" id="PTHR37162">
    <property type="entry name" value="HAT FAMILY DIMERISATION DOMAINCONTAINING PROTEIN-RELATED"/>
    <property type="match status" value="1"/>
</dbReference>
<feature type="compositionally biased region" description="Low complexity" evidence="1">
    <location>
        <begin position="320"/>
        <end position="337"/>
    </location>
</feature>
<dbReference type="GO" id="GO:0046983">
    <property type="term" value="F:protein dimerization activity"/>
    <property type="evidence" value="ECO:0007669"/>
    <property type="project" value="InterPro"/>
</dbReference>
<reference evidence="3" key="1">
    <citation type="submission" date="2023-11" db="EMBL/GenBank/DDBJ databases">
        <title>Genome assemblies of two species of porcelain crab, Petrolisthes cinctipes and Petrolisthes manimaculis (Anomura: Porcellanidae).</title>
        <authorList>
            <person name="Angst P."/>
        </authorList>
    </citation>
    <scope>NUCLEOTIDE SEQUENCE</scope>
    <source>
        <strain evidence="3">PB745_02</strain>
        <tissue evidence="3">Gill</tissue>
    </source>
</reference>
<feature type="domain" description="HAT C-terminal dimerisation" evidence="2">
    <location>
        <begin position="238"/>
        <end position="291"/>
    </location>
</feature>
<dbReference type="InterPro" id="IPR008906">
    <property type="entry name" value="HATC_C_dom"/>
</dbReference>
<comment type="caution">
    <text evidence="3">The sequence shown here is derived from an EMBL/GenBank/DDBJ whole genome shotgun (WGS) entry which is preliminary data.</text>
</comment>
<dbReference type="AlphaFoldDB" id="A0AAE1UMR2"/>
<dbReference type="PANTHER" id="PTHR37162:SF1">
    <property type="entry name" value="BED-TYPE DOMAIN-CONTAINING PROTEIN"/>
    <property type="match status" value="1"/>
</dbReference>
<dbReference type="InterPro" id="IPR012337">
    <property type="entry name" value="RNaseH-like_sf"/>
</dbReference>
<dbReference type="EMBL" id="JAWZYT010000226">
    <property type="protein sequence ID" value="KAK4326286.1"/>
    <property type="molecule type" value="Genomic_DNA"/>
</dbReference>
<accession>A0AAE1UMR2</accession>
<dbReference type="SUPFAM" id="SSF53098">
    <property type="entry name" value="Ribonuclease H-like"/>
    <property type="match status" value="1"/>
</dbReference>
<sequence length="352" mass="40614">MSQTRWMSIESAIVRILQQWIELKTHFDIARKDERCYTADLLYSMFCDKKNHVFLIFLKQILSEVQSVNKKFEADVQDPTKLLSDLVHLIDSLSAKILMPGKRLKESDALQDYLDPKPYLGYEFEKNMSECKFPEEIASDIRRRCIEFVIELVTQLRQRLPENFKVLQSISSLSGSECLKPVKNDILDLAKLFVNNAEILTRIDFQWRKLHTIQWIQTSDTIGLWAEIVSYRDETGENPFKELSDLAITILSLPHSNADVERVFSQMGIVKSKLRNRLAITSLNAVLTIKYGLRRHGKSCHDYKLPESVLRKIGSLEAYQTSSESPQPSTSTQSPTEGDPREIIEWDLADLQ</sequence>
<dbReference type="Proteomes" id="UP001292094">
    <property type="component" value="Unassembled WGS sequence"/>
</dbReference>
<gene>
    <name evidence="3" type="ORF">Pmani_003152</name>
</gene>